<dbReference type="Proteomes" id="UP000242287">
    <property type="component" value="Unassembled WGS sequence"/>
</dbReference>
<protein>
    <recommendedName>
        <fullName evidence="3">F-box domain-containing protein</fullName>
    </recommendedName>
</protein>
<sequence>MHDLPPEIVLEILSQSIVVHPQPAAILVTSSFFYHSSVDLLYRNLYFKSRNQLIRFLRTYSNAPFRIARPPRSIELDFDSGMTTNIFYHIGLLFVACSFAPSAEVDTRSRVVVDLLKLRLHSHSQDPYIGSIYDALASVNPRRFVWTGRDPPHHFSIAAIPHLIRAFSTYTYLSHLELTHLSFSGLGDDFRFPIIPSLRALILGQATFLSPSIIASYVLMAGKLHKERCADVNAETGDIEQIHLVDAYKESIWGLRLRRSDIEKAVATHVTVRAMDEDEVVMEHSIKTGIELVRRLVVCEGKTERIMGGDRVMDHISLLL</sequence>
<dbReference type="AlphaFoldDB" id="A0A2A9NU14"/>
<evidence type="ECO:0008006" key="3">
    <source>
        <dbReference type="Google" id="ProtNLM"/>
    </source>
</evidence>
<keyword evidence="2" id="KW-1185">Reference proteome</keyword>
<name>A0A2A9NU14_9AGAR</name>
<accession>A0A2A9NU14</accession>
<dbReference type="OrthoDB" id="2587912at2759"/>
<organism evidence="1 2">
    <name type="scientific">Amanita thiersii Skay4041</name>
    <dbReference type="NCBI Taxonomy" id="703135"/>
    <lineage>
        <taxon>Eukaryota</taxon>
        <taxon>Fungi</taxon>
        <taxon>Dikarya</taxon>
        <taxon>Basidiomycota</taxon>
        <taxon>Agaricomycotina</taxon>
        <taxon>Agaricomycetes</taxon>
        <taxon>Agaricomycetidae</taxon>
        <taxon>Agaricales</taxon>
        <taxon>Pluteineae</taxon>
        <taxon>Amanitaceae</taxon>
        <taxon>Amanita</taxon>
    </lineage>
</organism>
<reference evidence="1 2" key="1">
    <citation type="submission" date="2014-02" db="EMBL/GenBank/DDBJ databases">
        <title>Transposable element dynamics among asymbiotic and ectomycorrhizal Amanita fungi.</title>
        <authorList>
            <consortium name="DOE Joint Genome Institute"/>
            <person name="Hess J."/>
            <person name="Skrede I."/>
            <person name="Wolfe B."/>
            <person name="LaButti K."/>
            <person name="Ohm R.A."/>
            <person name="Grigoriev I.V."/>
            <person name="Pringle A."/>
        </authorList>
    </citation>
    <scope>NUCLEOTIDE SEQUENCE [LARGE SCALE GENOMIC DNA]</scope>
    <source>
        <strain evidence="1 2">SKay4041</strain>
    </source>
</reference>
<gene>
    <name evidence="1" type="ORF">AMATHDRAFT_143252</name>
</gene>
<dbReference type="EMBL" id="KZ301991">
    <property type="protein sequence ID" value="PFH51143.1"/>
    <property type="molecule type" value="Genomic_DNA"/>
</dbReference>
<evidence type="ECO:0000313" key="2">
    <source>
        <dbReference type="Proteomes" id="UP000242287"/>
    </source>
</evidence>
<proteinExistence type="predicted"/>
<evidence type="ECO:0000313" key="1">
    <source>
        <dbReference type="EMBL" id="PFH51143.1"/>
    </source>
</evidence>